<keyword evidence="2" id="KW-0540">Nuclease</keyword>
<dbReference type="AlphaFoldDB" id="A0A4D8QVP4"/>
<dbReference type="Gene3D" id="3.90.1570.10">
    <property type="entry name" value="tt1808, chain A"/>
    <property type="match status" value="1"/>
</dbReference>
<proteinExistence type="predicted"/>
<keyword evidence="2" id="KW-0255">Endonuclease</keyword>
<dbReference type="InterPro" id="IPR008538">
    <property type="entry name" value="Uma2"/>
</dbReference>
<name>A0A4D8QVP4_AZOBR</name>
<organism evidence="2 3">
    <name type="scientific">Azospirillum brasilense</name>
    <dbReference type="NCBI Taxonomy" id="192"/>
    <lineage>
        <taxon>Bacteria</taxon>
        <taxon>Pseudomonadati</taxon>
        <taxon>Pseudomonadota</taxon>
        <taxon>Alphaproteobacteria</taxon>
        <taxon>Rhodospirillales</taxon>
        <taxon>Azospirillaceae</taxon>
        <taxon>Azospirillum</taxon>
    </lineage>
</organism>
<evidence type="ECO:0000259" key="1">
    <source>
        <dbReference type="Pfam" id="PF05685"/>
    </source>
</evidence>
<dbReference type="PANTHER" id="PTHR36558:SF1">
    <property type="entry name" value="RESTRICTION ENDONUCLEASE DOMAIN-CONTAINING PROTEIN-RELATED"/>
    <property type="match status" value="1"/>
</dbReference>
<dbReference type="Proteomes" id="UP000298693">
    <property type="component" value="Chromosome"/>
</dbReference>
<gene>
    <name evidence="2" type="ORF">D3869_08190</name>
</gene>
<dbReference type="CDD" id="cd06260">
    <property type="entry name" value="DUF820-like"/>
    <property type="match status" value="1"/>
</dbReference>
<protein>
    <submittedName>
        <fullName evidence="2">Uma2 family endonuclease</fullName>
    </submittedName>
</protein>
<evidence type="ECO:0000313" key="2">
    <source>
        <dbReference type="EMBL" id="QCO15205.1"/>
    </source>
</evidence>
<dbReference type="Pfam" id="PF05685">
    <property type="entry name" value="Uma2"/>
    <property type="match status" value="1"/>
</dbReference>
<dbReference type="SUPFAM" id="SSF52980">
    <property type="entry name" value="Restriction endonuclease-like"/>
    <property type="match status" value="1"/>
</dbReference>
<feature type="domain" description="Putative restriction endonuclease" evidence="1">
    <location>
        <begin position="13"/>
        <end position="160"/>
    </location>
</feature>
<reference evidence="2 3" key="1">
    <citation type="submission" date="2018-09" db="EMBL/GenBank/DDBJ databases">
        <title>Whole genome based analysis of evolution and adaptive divergence in Indian and Brazilian strains of Azospirillum brasilense.</title>
        <authorList>
            <person name="Singh C."/>
            <person name="Tripathi A.K."/>
        </authorList>
    </citation>
    <scope>NUCLEOTIDE SEQUENCE [LARGE SCALE GENOMIC DNA]</scope>
    <source>
        <strain evidence="2 3">MTCC4039</strain>
    </source>
</reference>
<sequence length="190" mass="20811">MGMSDPAPRPMTVDEFLVWNDGTDTRYELVGGQPVAMAPPAATHGALAMAIGIQIGTRLQPPCRVVSEAGIRVSDHEDTYFQADIAVTCQPLKPGMVPVPDPTIIVEILSPSTAQFDRGRKLAIYREIPSVQEILLLDSTKRCAELWHREDEQSWVVRDIRGRDVIGGGTLRFPSVGIEMPMASLYEGVL</sequence>
<dbReference type="InterPro" id="IPR012296">
    <property type="entry name" value="Nuclease_put_TT1808"/>
</dbReference>
<keyword evidence="2" id="KW-0378">Hydrolase</keyword>
<dbReference type="InterPro" id="IPR011335">
    <property type="entry name" value="Restrct_endonuc-II-like"/>
</dbReference>
<dbReference type="GO" id="GO:0004519">
    <property type="term" value="F:endonuclease activity"/>
    <property type="evidence" value="ECO:0007669"/>
    <property type="project" value="UniProtKB-KW"/>
</dbReference>
<dbReference type="PANTHER" id="PTHR36558">
    <property type="entry name" value="GLR1098 PROTEIN"/>
    <property type="match status" value="1"/>
</dbReference>
<evidence type="ECO:0000313" key="3">
    <source>
        <dbReference type="Proteomes" id="UP000298693"/>
    </source>
</evidence>
<dbReference type="EMBL" id="CP032345">
    <property type="protein sequence ID" value="QCO15205.1"/>
    <property type="molecule type" value="Genomic_DNA"/>
</dbReference>
<accession>A0A4D8QVP4</accession>